<evidence type="ECO:0000313" key="2">
    <source>
        <dbReference type="EMBL" id="RXN18181.1"/>
    </source>
</evidence>
<sequence length="164" mass="17788">MTARSPHMITKITSTGHLLKRKAFFPETLRLVSFALSLSIEDVVLCQGHKASSTDPEDLSVSQGQAYVKLQANKENPARAIKTLTDSPLCTSESPDKGPSLASRTLIMDKWLPPCLYLALCRQCQMRCRSRRAKTLSQSGADKGRGTGGGAAVYRSDYTGAQSP</sequence>
<dbReference type="AlphaFoldDB" id="A0A498MBA1"/>
<gene>
    <name evidence="2" type="ORF">ROHU_026325</name>
</gene>
<name>A0A498MBA1_LABRO</name>
<evidence type="ECO:0000313" key="3">
    <source>
        <dbReference type="Proteomes" id="UP000290572"/>
    </source>
</evidence>
<organism evidence="2 3">
    <name type="scientific">Labeo rohita</name>
    <name type="common">Indian major carp</name>
    <name type="synonym">Cyprinus rohita</name>
    <dbReference type="NCBI Taxonomy" id="84645"/>
    <lineage>
        <taxon>Eukaryota</taxon>
        <taxon>Metazoa</taxon>
        <taxon>Chordata</taxon>
        <taxon>Craniata</taxon>
        <taxon>Vertebrata</taxon>
        <taxon>Euteleostomi</taxon>
        <taxon>Actinopterygii</taxon>
        <taxon>Neopterygii</taxon>
        <taxon>Teleostei</taxon>
        <taxon>Ostariophysi</taxon>
        <taxon>Cypriniformes</taxon>
        <taxon>Cyprinidae</taxon>
        <taxon>Labeoninae</taxon>
        <taxon>Labeonini</taxon>
        <taxon>Labeo</taxon>
    </lineage>
</organism>
<dbReference type="Proteomes" id="UP000290572">
    <property type="component" value="Unassembled WGS sequence"/>
</dbReference>
<accession>A0A498MBA1</accession>
<feature type="region of interest" description="Disordered" evidence="1">
    <location>
        <begin position="135"/>
        <end position="164"/>
    </location>
</feature>
<keyword evidence="3" id="KW-1185">Reference proteome</keyword>
<dbReference type="EMBL" id="QBIY01012722">
    <property type="protein sequence ID" value="RXN18181.1"/>
    <property type="molecule type" value="Genomic_DNA"/>
</dbReference>
<proteinExistence type="predicted"/>
<protein>
    <submittedName>
        <fullName evidence="2">Uncharacterized protein</fullName>
    </submittedName>
</protein>
<comment type="caution">
    <text evidence="2">The sequence shown here is derived from an EMBL/GenBank/DDBJ whole genome shotgun (WGS) entry which is preliminary data.</text>
</comment>
<evidence type="ECO:0000256" key="1">
    <source>
        <dbReference type="SAM" id="MobiDB-lite"/>
    </source>
</evidence>
<reference evidence="2 3" key="1">
    <citation type="submission" date="2018-03" db="EMBL/GenBank/DDBJ databases">
        <title>Draft genome sequence of Rohu Carp (Labeo rohita).</title>
        <authorList>
            <person name="Das P."/>
            <person name="Kushwaha B."/>
            <person name="Joshi C.G."/>
            <person name="Kumar D."/>
            <person name="Nagpure N.S."/>
            <person name="Sahoo L."/>
            <person name="Das S.P."/>
            <person name="Bit A."/>
            <person name="Patnaik S."/>
            <person name="Meher P.K."/>
            <person name="Jayasankar P."/>
            <person name="Koringa P.G."/>
            <person name="Patel N.V."/>
            <person name="Hinsu A.T."/>
            <person name="Kumar R."/>
            <person name="Pandey M."/>
            <person name="Agarwal S."/>
            <person name="Srivastava S."/>
            <person name="Singh M."/>
            <person name="Iquebal M.A."/>
            <person name="Jaiswal S."/>
            <person name="Angadi U.B."/>
            <person name="Kumar N."/>
            <person name="Raza M."/>
            <person name="Shah T.M."/>
            <person name="Rai A."/>
            <person name="Jena J.K."/>
        </authorList>
    </citation>
    <scope>NUCLEOTIDE SEQUENCE [LARGE SCALE GENOMIC DNA]</scope>
    <source>
        <strain evidence="2">DASCIFA01</strain>
        <tissue evidence="2">Testis</tissue>
    </source>
</reference>